<dbReference type="Proteomes" id="UP000054997">
    <property type="component" value="Unassembled WGS sequence"/>
</dbReference>
<dbReference type="EMBL" id="LNYK01000016">
    <property type="protein sequence ID" value="KTD21101.1"/>
    <property type="molecule type" value="Genomic_DNA"/>
</dbReference>
<dbReference type="OrthoDB" id="165456at2"/>
<accession>A0A0W0VMI0</accession>
<reference evidence="1 2" key="1">
    <citation type="submission" date="2015-11" db="EMBL/GenBank/DDBJ databases">
        <title>Genomic analysis of 38 Legionella species identifies large and diverse effector repertoires.</title>
        <authorList>
            <person name="Burstein D."/>
            <person name="Amaro F."/>
            <person name="Zusman T."/>
            <person name="Lifshitz Z."/>
            <person name="Cohen O."/>
            <person name="Gilbert J.A."/>
            <person name="Pupko T."/>
            <person name="Shuman H.A."/>
            <person name="Segal G."/>
        </authorList>
    </citation>
    <scope>NUCLEOTIDE SEQUENCE [LARGE SCALE GENOMIC DNA]</scope>
    <source>
        <strain evidence="1 2">ATCC 49505</strain>
    </source>
</reference>
<dbReference type="PATRIC" id="fig|45068.5.peg.1294"/>
<name>A0A0W0VMI0_9GAMM</name>
<comment type="caution">
    <text evidence="1">The sequence shown here is derived from an EMBL/GenBank/DDBJ whole genome shotgun (WGS) entry which is preliminary data.</text>
</comment>
<proteinExistence type="predicted"/>
<protein>
    <recommendedName>
        <fullName evidence="3">Transposase</fullName>
    </recommendedName>
</protein>
<evidence type="ECO:0000313" key="1">
    <source>
        <dbReference type="EMBL" id="KTD21101.1"/>
    </source>
</evidence>
<gene>
    <name evidence="1" type="ORF">Llon_1199</name>
</gene>
<dbReference type="AlphaFoldDB" id="A0A0W0VMI0"/>
<evidence type="ECO:0008006" key="3">
    <source>
        <dbReference type="Google" id="ProtNLM"/>
    </source>
</evidence>
<dbReference type="RefSeq" id="WP_058529203.1">
    <property type="nucleotide sequence ID" value="NZ_CAAAHZ010000007.1"/>
</dbReference>
<evidence type="ECO:0000313" key="2">
    <source>
        <dbReference type="Proteomes" id="UP000054997"/>
    </source>
</evidence>
<keyword evidence="2" id="KW-1185">Reference proteome</keyword>
<sequence>MEDILETYKQAYDPAYPVICRDEVANEVKAWVERRNKNAYVVNWQFTAENDRIKLKRLYPTIKDKINLME</sequence>
<organism evidence="1 2">
    <name type="scientific">Legionella londiniensis</name>
    <dbReference type="NCBI Taxonomy" id="45068"/>
    <lineage>
        <taxon>Bacteria</taxon>
        <taxon>Pseudomonadati</taxon>
        <taxon>Pseudomonadota</taxon>
        <taxon>Gammaproteobacteria</taxon>
        <taxon>Legionellales</taxon>
        <taxon>Legionellaceae</taxon>
        <taxon>Legionella</taxon>
    </lineage>
</organism>